<evidence type="ECO:0000313" key="3">
    <source>
        <dbReference type="Proteomes" id="UP000028524"/>
    </source>
</evidence>
<dbReference type="Proteomes" id="UP000028524">
    <property type="component" value="Unassembled WGS sequence"/>
</dbReference>
<dbReference type="InParanoid" id="A0A084QMH7"/>
<accession>A0A084QMH7</accession>
<evidence type="ECO:0000256" key="1">
    <source>
        <dbReference type="SAM" id="MobiDB-lite"/>
    </source>
</evidence>
<evidence type="ECO:0000313" key="2">
    <source>
        <dbReference type="EMBL" id="KFA65162.1"/>
    </source>
</evidence>
<gene>
    <name evidence="2" type="ORF">S40285_10424</name>
</gene>
<protein>
    <submittedName>
        <fullName evidence="2">Uncharacterized protein</fullName>
    </submittedName>
</protein>
<sequence length="350" mass="39628">MSFTSGERLVGETSTEAILIKFRKLPPFEEYFSSESSSPSDKAIAKRERLNYNGNFNTLEVIKERVAYKQPKVAKLRSVRNIEEILMEAYEDVRVGRLEDQCRFRDVVQKPYLVEDPEVRERYPPPKRSGGTTPLTGIVSALTMSKNVGEILVILPGVYSFGFRTGPGNMEHITFAPILDGINQGLKILFIYQSLGHRFVTRILHLERYFKKANETDTTLDTSIVASNEEPQDDGGLYNDENGDNHGALPDPSLNDLEMNEGTDGHTHLHDDAEAFNARVMEILERVMDEGNETARPLHGLRRKCGQEYGLYGSLFQIDADSNDRASWSRIYMIGIQLEESLASTNWFHT</sequence>
<organism evidence="2 3">
    <name type="scientific">Stachybotrys chlorohalonatus (strain IBT 40285)</name>
    <dbReference type="NCBI Taxonomy" id="1283841"/>
    <lineage>
        <taxon>Eukaryota</taxon>
        <taxon>Fungi</taxon>
        <taxon>Dikarya</taxon>
        <taxon>Ascomycota</taxon>
        <taxon>Pezizomycotina</taxon>
        <taxon>Sordariomycetes</taxon>
        <taxon>Hypocreomycetidae</taxon>
        <taxon>Hypocreales</taxon>
        <taxon>Stachybotryaceae</taxon>
        <taxon>Stachybotrys</taxon>
    </lineage>
</organism>
<dbReference type="EMBL" id="KL660617">
    <property type="protein sequence ID" value="KFA65162.1"/>
    <property type="molecule type" value="Genomic_DNA"/>
</dbReference>
<reference evidence="2 3" key="1">
    <citation type="journal article" date="2014" name="BMC Genomics">
        <title>Comparative genome sequencing reveals chemotype-specific gene clusters in the toxigenic black mold Stachybotrys.</title>
        <authorList>
            <person name="Semeiks J."/>
            <person name="Borek D."/>
            <person name="Otwinowski Z."/>
            <person name="Grishin N.V."/>
        </authorList>
    </citation>
    <scope>NUCLEOTIDE SEQUENCE [LARGE SCALE GENOMIC DNA]</scope>
    <source>
        <strain evidence="2 3">IBT 40285</strain>
    </source>
</reference>
<keyword evidence="3" id="KW-1185">Reference proteome</keyword>
<dbReference type="HOGENOM" id="CLU_792673_0_0_1"/>
<proteinExistence type="predicted"/>
<dbReference type="AlphaFoldDB" id="A0A084QMH7"/>
<feature type="region of interest" description="Disordered" evidence="1">
    <location>
        <begin position="221"/>
        <end position="255"/>
    </location>
</feature>
<name>A0A084QMH7_STAC4</name>
<dbReference type="OrthoDB" id="10653569at2759"/>